<sequence length="318" mass="34929">MADEQDHRYLSLRNQSATIPLQHLRYAVVSAEYGSFRRAAEALLTQQSTLSRCIRELEESIGVIVFERSSGGVCATSAGRDFLRTARSILEQMDALVTSAKSNGRGEAGRLSVGFYTSLSAGNLRATLVDFRQRCPQVALGMVERSRMRLVTALRNGAIDVVIATDGGHVFDSNALPLWSERVLVALPEGHQLAGKKAIYWTDLRNETVLLSHYDPGRELEDLLLAKLISTADRPKIERHDVSRGIIKTLISIGFGVSLVAESDIGVTFAGLTYREVRDGTGPSQVNYSAHWRKDNDNPALANFLKLLGERYPLPCAG</sequence>
<comment type="function">
    <text evidence="1">NodD regulates the expression of the nodABCFE genes which encode other nodulation proteins. NodD is also a negative regulator of its own expression. Binds flavonoids as inducers.</text>
</comment>
<dbReference type="Gene3D" id="1.10.10.10">
    <property type="entry name" value="Winged helix-like DNA-binding domain superfamily/Winged helix DNA-binding domain"/>
    <property type="match status" value="1"/>
</dbReference>
<dbReference type="CDD" id="cd08414">
    <property type="entry name" value="PBP2_LTTR_aromatics_like"/>
    <property type="match status" value="1"/>
</dbReference>
<keyword evidence="4" id="KW-0238">DNA-binding</keyword>
<dbReference type="PROSITE" id="PS50931">
    <property type="entry name" value="HTH_LYSR"/>
    <property type="match status" value="1"/>
</dbReference>
<accession>A0A1B1UDK5</accession>
<evidence type="ECO:0000256" key="1">
    <source>
        <dbReference type="ARBA" id="ARBA00003502"/>
    </source>
</evidence>
<keyword evidence="3" id="KW-0805">Transcription regulation</keyword>
<organism evidence="7 8">
    <name type="scientific">Bradyrhizobium icense</name>
    <dbReference type="NCBI Taxonomy" id="1274631"/>
    <lineage>
        <taxon>Bacteria</taxon>
        <taxon>Pseudomonadati</taxon>
        <taxon>Pseudomonadota</taxon>
        <taxon>Alphaproteobacteria</taxon>
        <taxon>Hyphomicrobiales</taxon>
        <taxon>Nitrobacteraceae</taxon>
        <taxon>Bradyrhizobium</taxon>
    </lineage>
</organism>
<evidence type="ECO:0000256" key="4">
    <source>
        <dbReference type="ARBA" id="ARBA00023125"/>
    </source>
</evidence>
<dbReference type="KEGG" id="bic:LMTR13_12315"/>
<dbReference type="GO" id="GO:0003677">
    <property type="term" value="F:DNA binding"/>
    <property type="evidence" value="ECO:0007669"/>
    <property type="project" value="UniProtKB-KW"/>
</dbReference>
<dbReference type="STRING" id="1274631.LMTR13_12315"/>
<dbReference type="EMBL" id="CP016428">
    <property type="protein sequence ID" value="ANW00844.1"/>
    <property type="molecule type" value="Genomic_DNA"/>
</dbReference>
<keyword evidence="5" id="KW-0804">Transcription</keyword>
<dbReference type="InterPro" id="IPR000847">
    <property type="entry name" value="LysR_HTH_N"/>
</dbReference>
<evidence type="ECO:0000313" key="8">
    <source>
        <dbReference type="Proteomes" id="UP000092839"/>
    </source>
</evidence>
<dbReference type="InterPro" id="IPR036388">
    <property type="entry name" value="WH-like_DNA-bd_sf"/>
</dbReference>
<dbReference type="PANTHER" id="PTHR30346:SF0">
    <property type="entry name" value="HCA OPERON TRANSCRIPTIONAL ACTIVATOR HCAR"/>
    <property type="match status" value="1"/>
</dbReference>
<dbReference type="PANTHER" id="PTHR30346">
    <property type="entry name" value="TRANSCRIPTIONAL DUAL REGULATOR HCAR-RELATED"/>
    <property type="match status" value="1"/>
</dbReference>
<gene>
    <name evidence="7" type="ORF">LMTR13_12315</name>
</gene>
<dbReference type="Gene3D" id="3.40.190.10">
    <property type="entry name" value="Periplasmic binding protein-like II"/>
    <property type="match status" value="2"/>
</dbReference>
<evidence type="ECO:0000256" key="2">
    <source>
        <dbReference type="ARBA" id="ARBA00009437"/>
    </source>
</evidence>
<protein>
    <submittedName>
        <fullName evidence="7">LysR family transcriptional regulator</fullName>
    </submittedName>
</protein>
<evidence type="ECO:0000256" key="5">
    <source>
        <dbReference type="ARBA" id="ARBA00023163"/>
    </source>
</evidence>
<dbReference type="SUPFAM" id="SSF53850">
    <property type="entry name" value="Periplasmic binding protein-like II"/>
    <property type="match status" value="1"/>
</dbReference>
<dbReference type="InterPro" id="IPR036390">
    <property type="entry name" value="WH_DNA-bd_sf"/>
</dbReference>
<dbReference type="GO" id="GO:0003700">
    <property type="term" value="F:DNA-binding transcription factor activity"/>
    <property type="evidence" value="ECO:0007669"/>
    <property type="project" value="InterPro"/>
</dbReference>
<evidence type="ECO:0000256" key="3">
    <source>
        <dbReference type="ARBA" id="ARBA00023015"/>
    </source>
</evidence>
<dbReference type="PRINTS" id="PR00039">
    <property type="entry name" value="HTHLYSR"/>
</dbReference>
<dbReference type="RefSeq" id="WP_065728117.1">
    <property type="nucleotide sequence ID" value="NZ_CP016428.1"/>
</dbReference>
<dbReference type="InterPro" id="IPR005119">
    <property type="entry name" value="LysR_subst-bd"/>
</dbReference>
<evidence type="ECO:0000313" key="7">
    <source>
        <dbReference type="EMBL" id="ANW00844.1"/>
    </source>
</evidence>
<dbReference type="Proteomes" id="UP000092839">
    <property type="component" value="Chromosome"/>
</dbReference>
<dbReference type="Pfam" id="PF00126">
    <property type="entry name" value="HTH_1"/>
    <property type="match status" value="1"/>
</dbReference>
<feature type="domain" description="HTH lysR-type" evidence="6">
    <location>
        <begin position="19"/>
        <end position="76"/>
    </location>
</feature>
<dbReference type="SUPFAM" id="SSF46785">
    <property type="entry name" value="Winged helix' DNA-binding domain"/>
    <property type="match status" value="1"/>
</dbReference>
<name>A0A1B1UDK5_9BRAD</name>
<reference evidence="7 8" key="1">
    <citation type="submission" date="2016-07" db="EMBL/GenBank/DDBJ databases">
        <title>Complete genome sequence of Bradyrhizobium icense LMTR 13T, a potential inoculant strain isolated from lima bean (Phaseolus lunatus) in Peru.</title>
        <authorList>
            <person name="Ormeno-Orrillo E."/>
            <person name="Duran D."/>
            <person name="Rogel M.A."/>
            <person name="Rey L."/>
            <person name="Imperial J."/>
            <person name="Ruiz-Argueso T."/>
            <person name="Martinez-Romero E."/>
        </authorList>
    </citation>
    <scope>NUCLEOTIDE SEQUENCE [LARGE SCALE GENOMIC DNA]</scope>
    <source>
        <strain evidence="7 8">LMTR 13</strain>
    </source>
</reference>
<proteinExistence type="inferred from homology"/>
<dbReference type="OrthoDB" id="7216893at2"/>
<keyword evidence="8" id="KW-1185">Reference proteome</keyword>
<comment type="similarity">
    <text evidence="2">Belongs to the LysR transcriptional regulatory family.</text>
</comment>
<dbReference type="AlphaFoldDB" id="A0A1B1UDK5"/>
<dbReference type="Pfam" id="PF03466">
    <property type="entry name" value="LysR_substrate"/>
    <property type="match status" value="1"/>
</dbReference>
<evidence type="ECO:0000259" key="6">
    <source>
        <dbReference type="PROSITE" id="PS50931"/>
    </source>
</evidence>
<dbReference type="GO" id="GO:0032993">
    <property type="term" value="C:protein-DNA complex"/>
    <property type="evidence" value="ECO:0007669"/>
    <property type="project" value="TreeGrafter"/>
</dbReference>